<gene>
    <name evidence="1" type="ORF">DI536_32750</name>
</gene>
<evidence type="ECO:0000313" key="1">
    <source>
        <dbReference type="EMBL" id="PZR05212.1"/>
    </source>
</evidence>
<comment type="caution">
    <text evidence="1">The sequence shown here is derived from an EMBL/GenBank/DDBJ whole genome shotgun (WGS) entry which is preliminary data.</text>
</comment>
<dbReference type="Proteomes" id="UP000249061">
    <property type="component" value="Unassembled WGS sequence"/>
</dbReference>
<dbReference type="AlphaFoldDB" id="A0A2W5SQJ0"/>
<evidence type="ECO:0000313" key="2">
    <source>
        <dbReference type="Proteomes" id="UP000249061"/>
    </source>
</evidence>
<reference evidence="1 2" key="1">
    <citation type="submission" date="2017-08" db="EMBL/GenBank/DDBJ databases">
        <title>Infants hospitalized years apart are colonized by the same room-sourced microbial strains.</title>
        <authorList>
            <person name="Brooks B."/>
            <person name="Olm M.R."/>
            <person name="Firek B.A."/>
            <person name="Baker R."/>
            <person name="Thomas B.C."/>
            <person name="Morowitz M.J."/>
            <person name="Banfield J.F."/>
        </authorList>
    </citation>
    <scope>NUCLEOTIDE SEQUENCE [LARGE SCALE GENOMIC DNA]</scope>
    <source>
        <strain evidence="1">S2_003_000_R2_14</strain>
    </source>
</reference>
<accession>A0A2W5SQJ0</accession>
<organism evidence="1 2">
    <name type="scientific">Archangium gephyra</name>
    <dbReference type="NCBI Taxonomy" id="48"/>
    <lineage>
        <taxon>Bacteria</taxon>
        <taxon>Pseudomonadati</taxon>
        <taxon>Myxococcota</taxon>
        <taxon>Myxococcia</taxon>
        <taxon>Myxococcales</taxon>
        <taxon>Cystobacterineae</taxon>
        <taxon>Archangiaceae</taxon>
        <taxon>Archangium</taxon>
    </lineage>
</organism>
<name>A0A2W5SQJ0_9BACT</name>
<protein>
    <submittedName>
        <fullName evidence="1">Uncharacterized protein</fullName>
    </submittedName>
</protein>
<proteinExistence type="predicted"/>
<dbReference type="EMBL" id="QFQP01000047">
    <property type="protein sequence ID" value="PZR05212.1"/>
    <property type="molecule type" value="Genomic_DNA"/>
</dbReference>
<sequence>MLEPLKEKLARVGEILFRPFSSAAPFDTATWAPGRELDALLGEDAWSFKLASPPSLLLLVRAVRGLVAYLDALQTQVSWRSLVIEALNRATPTPRAPKRRRE</sequence>